<accession>A0A3N4IKJ6</accession>
<dbReference type="Gene3D" id="3.60.21.10">
    <property type="match status" value="1"/>
</dbReference>
<dbReference type="PANTHER" id="PTHR37844:SF2">
    <property type="entry name" value="SER_THR PROTEIN PHOSPHATASE SUPERFAMILY (AFU_ORTHOLOGUE AFUA_1G14840)"/>
    <property type="match status" value="1"/>
</dbReference>
<dbReference type="Proteomes" id="UP000275078">
    <property type="component" value="Unassembled WGS sequence"/>
</dbReference>
<dbReference type="InterPro" id="IPR029052">
    <property type="entry name" value="Metallo-depent_PP-like"/>
</dbReference>
<dbReference type="InterPro" id="IPR004843">
    <property type="entry name" value="Calcineurin-like_PHP"/>
</dbReference>
<reference evidence="2 3" key="1">
    <citation type="journal article" date="2018" name="Nat. Ecol. Evol.">
        <title>Pezizomycetes genomes reveal the molecular basis of ectomycorrhizal truffle lifestyle.</title>
        <authorList>
            <person name="Murat C."/>
            <person name="Payen T."/>
            <person name="Noel B."/>
            <person name="Kuo A."/>
            <person name="Morin E."/>
            <person name="Chen J."/>
            <person name="Kohler A."/>
            <person name="Krizsan K."/>
            <person name="Balestrini R."/>
            <person name="Da Silva C."/>
            <person name="Montanini B."/>
            <person name="Hainaut M."/>
            <person name="Levati E."/>
            <person name="Barry K.W."/>
            <person name="Belfiori B."/>
            <person name="Cichocki N."/>
            <person name="Clum A."/>
            <person name="Dockter R.B."/>
            <person name="Fauchery L."/>
            <person name="Guy J."/>
            <person name="Iotti M."/>
            <person name="Le Tacon F."/>
            <person name="Lindquist E.A."/>
            <person name="Lipzen A."/>
            <person name="Malagnac F."/>
            <person name="Mello A."/>
            <person name="Molinier V."/>
            <person name="Miyauchi S."/>
            <person name="Poulain J."/>
            <person name="Riccioni C."/>
            <person name="Rubini A."/>
            <person name="Sitrit Y."/>
            <person name="Splivallo R."/>
            <person name="Traeger S."/>
            <person name="Wang M."/>
            <person name="Zifcakova L."/>
            <person name="Wipf D."/>
            <person name="Zambonelli A."/>
            <person name="Paolocci F."/>
            <person name="Nowrousian M."/>
            <person name="Ottonello S."/>
            <person name="Baldrian P."/>
            <person name="Spatafora J.W."/>
            <person name="Henrissat B."/>
            <person name="Nagy L.G."/>
            <person name="Aury J.M."/>
            <person name="Wincker P."/>
            <person name="Grigoriev I.V."/>
            <person name="Bonfante P."/>
            <person name="Martin F.M."/>
        </authorList>
    </citation>
    <scope>NUCLEOTIDE SEQUENCE [LARGE SCALE GENOMIC DNA]</scope>
    <source>
        <strain evidence="2 3">RN42</strain>
    </source>
</reference>
<evidence type="ECO:0000313" key="2">
    <source>
        <dbReference type="EMBL" id="RPA86389.1"/>
    </source>
</evidence>
<protein>
    <recommendedName>
        <fullName evidence="1">Calcineurin-like phosphoesterase domain-containing protein</fullName>
    </recommendedName>
</protein>
<dbReference type="OrthoDB" id="550558at2759"/>
<evidence type="ECO:0000259" key="1">
    <source>
        <dbReference type="Pfam" id="PF00149"/>
    </source>
</evidence>
<sequence length="282" mass="31548">MPAFQLLSDLHLETDTSINGTGYDTYTITPVAPFLILAGDIGELGSGEHYETFLWRHIDLFQHIYIVPGNHEFHHTDYDTALNVARAIQSNPKLQRKVTFLPCNTITLPEFNLTIIGATLYTYIPEAAANAISARVKDFSNIKDWDISKHNDRHKAQLRFIRQCIAAAPANHKVLVITHHAPTFHNYCAPQYEGSEISNAFATEILNASGSESVATWEGVGKVKVWAYGHTHYCTDWMWSPAAEDAGRLKMEGIHIVSNQRGYVRKGTESGVGFNPLFTFDV</sequence>
<gene>
    <name evidence="2" type="ORF">BJ508DRAFT_411112</name>
</gene>
<feature type="domain" description="Calcineurin-like phosphoesterase" evidence="1">
    <location>
        <begin position="8"/>
        <end position="233"/>
    </location>
</feature>
<dbReference type="AlphaFoldDB" id="A0A3N4IKJ6"/>
<organism evidence="2 3">
    <name type="scientific">Ascobolus immersus RN42</name>
    <dbReference type="NCBI Taxonomy" id="1160509"/>
    <lineage>
        <taxon>Eukaryota</taxon>
        <taxon>Fungi</taxon>
        <taxon>Dikarya</taxon>
        <taxon>Ascomycota</taxon>
        <taxon>Pezizomycotina</taxon>
        <taxon>Pezizomycetes</taxon>
        <taxon>Pezizales</taxon>
        <taxon>Ascobolaceae</taxon>
        <taxon>Ascobolus</taxon>
    </lineage>
</organism>
<dbReference type="Pfam" id="PF00149">
    <property type="entry name" value="Metallophos"/>
    <property type="match status" value="1"/>
</dbReference>
<name>A0A3N4IKJ6_ASCIM</name>
<dbReference type="PANTHER" id="PTHR37844">
    <property type="entry name" value="SER/THR PROTEIN PHOSPHATASE SUPERFAMILY (AFU_ORTHOLOGUE AFUA_1G14840)"/>
    <property type="match status" value="1"/>
</dbReference>
<dbReference type="GO" id="GO:0016787">
    <property type="term" value="F:hydrolase activity"/>
    <property type="evidence" value="ECO:0007669"/>
    <property type="project" value="InterPro"/>
</dbReference>
<dbReference type="EMBL" id="ML119649">
    <property type="protein sequence ID" value="RPA86389.1"/>
    <property type="molecule type" value="Genomic_DNA"/>
</dbReference>
<proteinExistence type="predicted"/>
<dbReference type="SUPFAM" id="SSF56300">
    <property type="entry name" value="Metallo-dependent phosphatases"/>
    <property type="match status" value="1"/>
</dbReference>
<evidence type="ECO:0000313" key="3">
    <source>
        <dbReference type="Proteomes" id="UP000275078"/>
    </source>
</evidence>
<keyword evidence="3" id="KW-1185">Reference proteome</keyword>